<protein>
    <submittedName>
        <fullName evidence="8">Uncharacterized protein</fullName>
    </submittedName>
</protein>
<dbReference type="AlphaFoldDB" id="A0A0D2P5Z4"/>
<reference evidence="8 9" key="1">
    <citation type="journal article" date="2012" name="Nature">
        <title>Repeated polyploidization of Gossypium genomes and the evolution of spinnable cotton fibres.</title>
        <authorList>
            <person name="Paterson A.H."/>
            <person name="Wendel J.F."/>
            <person name="Gundlach H."/>
            <person name="Guo H."/>
            <person name="Jenkins J."/>
            <person name="Jin D."/>
            <person name="Llewellyn D."/>
            <person name="Showmaker K.C."/>
            <person name="Shu S."/>
            <person name="Udall J."/>
            <person name="Yoo M.J."/>
            <person name="Byers R."/>
            <person name="Chen W."/>
            <person name="Doron-Faigenboim A."/>
            <person name="Duke M.V."/>
            <person name="Gong L."/>
            <person name="Grimwood J."/>
            <person name="Grover C."/>
            <person name="Grupp K."/>
            <person name="Hu G."/>
            <person name="Lee T.H."/>
            <person name="Li J."/>
            <person name="Lin L."/>
            <person name="Liu T."/>
            <person name="Marler B.S."/>
            <person name="Page J.T."/>
            <person name="Roberts A.W."/>
            <person name="Romanel E."/>
            <person name="Sanders W.S."/>
            <person name="Szadkowski E."/>
            <person name="Tan X."/>
            <person name="Tang H."/>
            <person name="Xu C."/>
            <person name="Wang J."/>
            <person name="Wang Z."/>
            <person name="Zhang D."/>
            <person name="Zhang L."/>
            <person name="Ashrafi H."/>
            <person name="Bedon F."/>
            <person name="Bowers J.E."/>
            <person name="Brubaker C.L."/>
            <person name="Chee P.W."/>
            <person name="Das S."/>
            <person name="Gingle A.R."/>
            <person name="Haigler C.H."/>
            <person name="Harker D."/>
            <person name="Hoffmann L.V."/>
            <person name="Hovav R."/>
            <person name="Jones D.C."/>
            <person name="Lemke C."/>
            <person name="Mansoor S."/>
            <person name="ur Rahman M."/>
            <person name="Rainville L.N."/>
            <person name="Rambani A."/>
            <person name="Reddy U.K."/>
            <person name="Rong J.K."/>
            <person name="Saranga Y."/>
            <person name="Scheffler B.E."/>
            <person name="Scheffler J.A."/>
            <person name="Stelly D.M."/>
            <person name="Triplett B.A."/>
            <person name="Van Deynze A."/>
            <person name="Vaslin M.F."/>
            <person name="Waghmare V.N."/>
            <person name="Walford S.A."/>
            <person name="Wright R.J."/>
            <person name="Zaki E.A."/>
            <person name="Zhang T."/>
            <person name="Dennis E.S."/>
            <person name="Mayer K.F."/>
            <person name="Peterson D.G."/>
            <person name="Rokhsar D.S."/>
            <person name="Wang X."/>
            <person name="Schmutz J."/>
        </authorList>
    </citation>
    <scope>NUCLEOTIDE SEQUENCE [LARGE SCALE GENOMIC DNA]</scope>
</reference>
<accession>A0A0D2P5Z4</accession>
<dbReference type="Proteomes" id="UP000032304">
    <property type="component" value="Chromosome 4"/>
</dbReference>
<keyword evidence="2" id="KW-0677">Repeat</keyword>
<dbReference type="GO" id="GO:0003677">
    <property type="term" value="F:DNA binding"/>
    <property type="evidence" value="ECO:0007669"/>
    <property type="project" value="UniProtKB-KW"/>
</dbReference>
<dbReference type="PANTHER" id="PTHR47994:SF5">
    <property type="entry name" value="F14D16.11-RELATED"/>
    <property type="match status" value="1"/>
</dbReference>
<dbReference type="Gramene" id="KJB22093">
    <property type="protein sequence ID" value="KJB22093"/>
    <property type="gene ID" value="B456_004G029000"/>
</dbReference>
<dbReference type="PANTHER" id="PTHR47994">
    <property type="entry name" value="F14D16.11-RELATED"/>
    <property type="match status" value="1"/>
</dbReference>
<dbReference type="KEGG" id="gra:105790210"/>
<feature type="domain" description="Myb-like" evidence="6">
    <location>
        <begin position="65"/>
        <end position="115"/>
    </location>
</feature>
<evidence type="ECO:0000256" key="4">
    <source>
        <dbReference type="ARBA" id="ARBA00023242"/>
    </source>
</evidence>
<proteinExistence type="predicted"/>
<dbReference type="EMBL" id="CM001743">
    <property type="protein sequence ID" value="KJB22093.1"/>
    <property type="molecule type" value="Genomic_DNA"/>
</dbReference>
<feature type="region of interest" description="Disordered" evidence="5">
    <location>
        <begin position="1"/>
        <end position="20"/>
    </location>
</feature>
<dbReference type="CDD" id="cd00167">
    <property type="entry name" value="SANT"/>
    <property type="match status" value="2"/>
</dbReference>
<dbReference type="InterPro" id="IPR015495">
    <property type="entry name" value="Myb_TF_plants"/>
</dbReference>
<evidence type="ECO:0000256" key="1">
    <source>
        <dbReference type="ARBA" id="ARBA00004123"/>
    </source>
</evidence>
<feature type="compositionally biased region" description="Basic and acidic residues" evidence="5">
    <location>
        <begin position="9"/>
        <end position="20"/>
    </location>
</feature>
<dbReference type="SUPFAM" id="SSF46689">
    <property type="entry name" value="Homeodomain-like"/>
    <property type="match status" value="1"/>
</dbReference>
<evidence type="ECO:0000256" key="2">
    <source>
        <dbReference type="ARBA" id="ARBA00022737"/>
    </source>
</evidence>
<evidence type="ECO:0000313" key="8">
    <source>
        <dbReference type="EMBL" id="KJB22093.1"/>
    </source>
</evidence>
<evidence type="ECO:0000259" key="6">
    <source>
        <dbReference type="PROSITE" id="PS50090"/>
    </source>
</evidence>
<dbReference type="InterPro" id="IPR017930">
    <property type="entry name" value="Myb_dom"/>
</dbReference>
<dbReference type="OrthoDB" id="2143914at2759"/>
<dbReference type="Pfam" id="PF00249">
    <property type="entry name" value="Myb_DNA-binding"/>
    <property type="match status" value="2"/>
</dbReference>
<keyword evidence="3" id="KW-0238">DNA-binding</keyword>
<keyword evidence="9" id="KW-1185">Reference proteome</keyword>
<organism evidence="8 9">
    <name type="scientific">Gossypium raimondii</name>
    <name type="common">Peruvian cotton</name>
    <name type="synonym">Gossypium klotzschianum subsp. raimondii</name>
    <dbReference type="NCBI Taxonomy" id="29730"/>
    <lineage>
        <taxon>Eukaryota</taxon>
        <taxon>Viridiplantae</taxon>
        <taxon>Streptophyta</taxon>
        <taxon>Embryophyta</taxon>
        <taxon>Tracheophyta</taxon>
        <taxon>Spermatophyta</taxon>
        <taxon>Magnoliopsida</taxon>
        <taxon>eudicotyledons</taxon>
        <taxon>Gunneridae</taxon>
        <taxon>Pentapetalae</taxon>
        <taxon>rosids</taxon>
        <taxon>malvids</taxon>
        <taxon>Malvales</taxon>
        <taxon>Malvaceae</taxon>
        <taxon>Malvoideae</taxon>
        <taxon>Gossypium</taxon>
    </lineage>
</organism>
<dbReference type="SMART" id="SM00717">
    <property type="entry name" value="SANT"/>
    <property type="match status" value="2"/>
</dbReference>
<dbReference type="FunFam" id="1.10.10.60:FF:000349">
    <property type="entry name" value="Transcription factor MYB39"/>
    <property type="match status" value="1"/>
</dbReference>
<gene>
    <name evidence="8" type="ORF">B456_004G029000</name>
</gene>
<feature type="domain" description="HTH myb-type" evidence="7">
    <location>
        <begin position="65"/>
        <end position="119"/>
    </location>
</feature>
<dbReference type="eggNOG" id="KOG0048">
    <property type="taxonomic scope" value="Eukaryota"/>
</dbReference>
<sequence>MGKQPACSSDKKGEVKRGPWTAEEDKKLIDYIQKHGHGKWRTLPKNAGLKRCGKSCRLRWANYLRPDIKRGKFSDEEEQTIIQLHSVLGNKWSAIAARLPGRTDNEIKNYWNTRIKKKLLKMGIDPILHNPTLHLLHLSSLLTSSLSNSYNLNNHPNKFLLGTESMSDPNFLIPVLSSSQNKNQLQNIEKNQTENTFFQCPHNNQYEQGNQFQEYDSKGFFPMQSYGYYDCNLSMDDQNQTCFSGNISSLSSFGSG</sequence>
<dbReference type="PROSITE" id="PS50090">
    <property type="entry name" value="MYB_LIKE"/>
    <property type="match status" value="2"/>
</dbReference>
<evidence type="ECO:0000259" key="7">
    <source>
        <dbReference type="PROSITE" id="PS51294"/>
    </source>
</evidence>
<dbReference type="GO" id="GO:0005634">
    <property type="term" value="C:nucleus"/>
    <property type="evidence" value="ECO:0007669"/>
    <property type="project" value="UniProtKB-SubCell"/>
</dbReference>
<dbReference type="InterPro" id="IPR001005">
    <property type="entry name" value="SANT/Myb"/>
</dbReference>
<name>A0A0D2P5Z4_GOSRA</name>
<comment type="subcellular location">
    <subcellularLocation>
        <location evidence="1">Nucleus</location>
    </subcellularLocation>
</comment>
<dbReference type="FunFam" id="1.10.10.60:FF:000001">
    <property type="entry name" value="MYB-related transcription factor"/>
    <property type="match status" value="1"/>
</dbReference>
<evidence type="ECO:0000313" key="9">
    <source>
        <dbReference type="Proteomes" id="UP000032304"/>
    </source>
</evidence>
<feature type="domain" description="Myb-like" evidence="6">
    <location>
        <begin position="12"/>
        <end position="64"/>
    </location>
</feature>
<feature type="domain" description="HTH myb-type" evidence="7">
    <location>
        <begin position="12"/>
        <end position="64"/>
    </location>
</feature>
<dbReference type="Gene3D" id="1.10.10.60">
    <property type="entry name" value="Homeodomain-like"/>
    <property type="match status" value="2"/>
</dbReference>
<dbReference type="PROSITE" id="PS51294">
    <property type="entry name" value="HTH_MYB"/>
    <property type="match status" value="2"/>
</dbReference>
<evidence type="ECO:0000256" key="3">
    <source>
        <dbReference type="ARBA" id="ARBA00023125"/>
    </source>
</evidence>
<dbReference type="InterPro" id="IPR009057">
    <property type="entry name" value="Homeodomain-like_sf"/>
</dbReference>
<dbReference type="OMA" id="NQYEQGN"/>
<evidence type="ECO:0000256" key="5">
    <source>
        <dbReference type="SAM" id="MobiDB-lite"/>
    </source>
</evidence>
<keyword evidence="4" id="KW-0539">Nucleus</keyword>